<proteinExistence type="predicted"/>
<dbReference type="Proteomes" id="UP000253934">
    <property type="component" value="Unassembled WGS sequence"/>
</dbReference>
<comment type="caution">
    <text evidence="2">The sequence shown here is derived from an EMBL/GenBank/DDBJ whole genome shotgun (WGS) entry which is preliminary data.</text>
</comment>
<dbReference type="AlphaFoldDB" id="A0A369KKQ6"/>
<evidence type="ECO:0000313" key="2">
    <source>
        <dbReference type="EMBL" id="RDB35219.1"/>
    </source>
</evidence>
<feature type="region of interest" description="Disordered" evidence="1">
    <location>
        <begin position="1"/>
        <end position="30"/>
    </location>
</feature>
<gene>
    <name evidence="2" type="ORF">DCC88_11360</name>
</gene>
<organism evidence="2 3">
    <name type="scientific">Spirobacillus cienkowskii</name>
    <dbReference type="NCBI Taxonomy" id="495820"/>
    <lineage>
        <taxon>Bacteria</taxon>
        <taxon>Pseudomonadati</taxon>
        <taxon>Bdellovibrionota</taxon>
        <taxon>Oligoflexia</taxon>
        <taxon>Silvanigrellales</taxon>
        <taxon>Spirobacillus</taxon>
    </lineage>
</organism>
<evidence type="ECO:0000256" key="1">
    <source>
        <dbReference type="SAM" id="MobiDB-lite"/>
    </source>
</evidence>
<evidence type="ECO:0000313" key="3">
    <source>
        <dbReference type="Proteomes" id="UP000253934"/>
    </source>
</evidence>
<sequence>MGNGQQGRSHKHSLSTPRCPDSNLPNAISRKELSGKPFNEIFKIFCREANIVVKGKVELDYPKENKA</sequence>
<keyword evidence="3" id="KW-1185">Reference proteome</keyword>
<reference evidence="2" key="1">
    <citation type="submission" date="2018-04" db="EMBL/GenBank/DDBJ databases">
        <title>Draft genome sequence of the Candidatus Spirobacillus cienkowskii, a pathogen of freshwater Daphnia species, reconstructed from hemolymph metagenomic reads.</title>
        <authorList>
            <person name="Bresciani L."/>
            <person name="Lemos L.N."/>
            <person name="Wale N."/>
            <person name="Lin J.Y."/>
            <person name="Fernandes G.R."/>
            <person name="Duffy M.A."/>
            <person name="Rodrigues J.M."/>
        </authorList>
    </citation>
    <scope>NUCLEOTIDE SEQUENCE [LARGE SCALE GENOMIC DNA]</scope>
    <source>
        <strain evidence="2">Binning01</strain>
    </source>
</reference>
<name>A0A369KKQ6_9BACT</name>
<accession>A0A369KKQ6</accession>
<protein>
    <submittedName>
        <fullName evidence="2">Uncharacterized protein</fullName>
    </submittedName>
</protein>
<dbReference type="EMBL" id="QOVW01000096">
    <property type="protein sequence ID" value="RDB35219.1"/>
    <property type="molecule type" value="Genomic_DNA"/>
</dbReference>